<proteinExistence type="predicted"/>
<organism evidence="1 2">
    <name type="scientific">Microbacterium marinum</name>
    <dbReference type="NCBI Taxonomy" id="421115"/>
    <lineage>
        <taxon>Bacteria</taxon>
        <taxon>Bacillati</taxon>
        <taxon>Actinomycetota</taxon>
        <taxon>Actinomycetes</taxon>
        <taxon>Micrococcales</taxon>
        <taxon>Microbacteriaceae</taxon>
        <taxon>Microbacterium</taxon>
    </lineage>
</organism>
<keyword evidence="2" id="KW-1185">Reference proteome</keyword>
<protein>
    <submittedName>
        <fullName evidence="1">Uncharacterized protein</fullName>
    </submittedName>
</protein>
<sequence>MSERTADQIIAEATESFDLIDTLEHRPLVTDSITLYSDEPAGRELGGIEQLYKEVKGIRVPAGKRRWGALGEIDLLRETNKDGVNDEAISAQLTIAEAAKAKLEASALTFHFQGLPEFIMEEARASAQAAVGIEKMSEITPEQGEQFSDRLSAEIVSRIVTVIVDAKGRTAPVPSADAIPKARTRFPRTEWARLAAKISEVQYAASISEQAVGNADF</sequence>
<gene>
    <name evidence="1" type="ORF">BKA24_001806</name>
</gene>
<dbReference type="Proteomes" id="UP000573729">
    <property type="component" value="Unassembled WGS sequence"/>
</dbReference>
<dbReference type="EMBL" id="JACHMD010000001">
    <property type="protein sequence ID" value="MBB4667097.1"/>
    <property type="molecule type" value="Genomic_DNA"/>
</dbReference>
<evidence type="ECO:0000313" key="1">
    <source>
        <dbReference type="EMBL" id="MBB4667097.1"/>
    </source>
</evidence>
<comment type="caution">
    <text evidence="1">The sequence shown here is derived from an EMBL/GenBank/DDBJ whole genome shotgun (WGS) entry which is preliminary data.</text>
</comment>
<reference evidence="1 2" key="1">
    <citation type="submission" date="2020-08" db="EMBL/GenBank/DDBJ databases">
        <title>Sequencing the genomes of 1000 actinobacteria strains.</title>
        <authorList>
            <person name="Klenk H.-P."/>
        </authorList>
    </citation>
    <scope>NUCLEOTIDE SEQUENCE [LARGE SCALE GENOMIC DNA]</scope>
    <source>
        <strain evidence="1 2">DSM 24947</strain>
    </source>
</reference>
<name>A0A7W7BQR6_9MICO</name>
<evidence type="ECO:0000313" key="2">
    <source>
        <dbReference type="Proteomes" id="UP000573729"/>
    </source>
</evidence>
<dbReference type="RefSeq" id="WP_184217275.1">
    <property type="nucleotide sequence ID" value="NZ_JACHMD010000001.1"/>
</dbReference>
<accession>A0A7W7BQR6</accession>
<dbReference type="AlphaFoldDB" id="A0A7W7BQR6"/>